<evidence type="ECO:0000313" key="2">
    <source>
        <dbReference type="Proteomes" id="UP001168821"/>
    </source>
</evidence>
<sequence length="220" mass="25570">MTLLVNPPAPIAFQLSEMKDSFRMNYRTPKFDECKAPCELARCYITKLGVEQQPAIPPHGKGFWKWTDPYLTVSKSTHIPFPLVNDKLNEKIITFYNESEFDLPPPSGNKTMFDKCTFKNMLPVRLLARSVKRVPHFGMHSEYQDHYVKQTFSYLHPYLEDRCTEFEDSLPEANRWQNLSPPGMYCTEYCNIGGPSVRCTVDIERIKKKARVDSENCCRI</sequence>
<name>A0AA38IU96_9CUCU</name>
<comment type="caution">
    <text evidence="1">The sequence shown here is derived from an EMBL/GenBank/DDBJ whole genome shotgun (WGS) entry which is preliminary data.</text>
</comment>
<dbReference type="AlphaFoldDB" id="A0AA38IU96"/>
<evidence type="ECO:0000313" key="1">
    <source>
        <dbReference type="EMBL" id="KAJ3659339.1"/>
    </source>
</evidence>
<keyword evidence="2" id="KW-1185">Reference proteome</keyword>
<gene>
    <name evidence="1" type="ORF">Zmor_011029</name>
</gene>
<dbReference type="EMBL" id="JALNTZ010000003">
    <property type="protein sequence ID" value="KAJ3659339.1"/>
    <property type="molecule type" value="Genomic_DNA"/>
</dbReference>
<organism evidence="1 2">
    <name type="scientific">Zophobas morio</name>
    <dbReference type="NCBI Taxonomy" id="2755281"/>
    <lineage>
        <taxon>Eukaryota</taxon>
        <taxon>Metazoa</taxon>
        <taxon>Ecdysozoa</taxon>
        <taxon>Arthropoda</taxon>
        <taxon>Hexapoda</taxon>
        <taxon>Insecta</taxon>
        <taxon>Pterygota</taxon>
        <taxon>Neoptera</taxon>
        <taxon>Endopterygota</taxon>
        <taxon>Coleoptera</taxon>
        <taxon>Polyphaga</taxon>
        <taxon>Cucujiformia</taxon>
        <taxon>Tenebrionidae</taxon>
        <taxon>Zophobas</taxon>
    </lineage>
</organism>
<reference evidence="1" key="1">
    <citation type="journal article" date="2023" name="G3 (Bethesda)">
        <title>Whole genome assemblies of Zophobas morio and Tenebrio molitor.</title>
        <authorList>
            <person name="Kaur S."/>
            <person name="Stinson S.A."/>
            <person name="diCenzo G.C."/>
        </authorList>
    </citation>
    <scope>NUCLEOTIDE SEQUENCE</scope>
    <source>
        <strain evidence="1">QUZm001</strain>
    </source>
</reference>
<protein>
    <submittedName>
        <fullName evidence="1">Uncharacterized protein</fullName>
    </submittedName>
</protein>
<accession>A0AA38IU96</accession>
<proteinExistence type="predicted"/>
<dbReference type="Proteomes" id="UP001168821">
    <property type="component" value="Unassembled WGS sequence"/>
</dbReference>